<comment type="caution">
    <text evidence="4">The sequence shown here is derived from an EMBL/GenBank/DDBJ whole genome shotgun (WGS) entry which is preliminary data.</text>
</comment>
<dbReference type="SUPFAM" id="SSF47802">
    <property type="entry name" value="DNA polymerase beta, N-terminal domain-like"/>
    <property type="match status" value="1"/>
</dbReference>
<reference evidence="4" key="1">
    <citation type="submission" date="2021-01" db="EMBL/GenBank/DDBJ databases">
        <authorList>
            <person name="Eckstrom K.M.E."/>
        </authorList>
    </citation>
    <scope>NUCLEOTIDE SEQUENCE</scope>
    <source>
        <strain evidence="4">UVCC 0001</strain>
    </source>
</reference>
<feature type="region of interest" description="Disordered" evidence="2">
    <location>
        <begin position="308"/>
        <end position="345"/>
    </location>
</feature>
<keyword evidence="1" id="KW-0479">Metal-binding</keyword>
<evidence type="ECO:0000313" key="4">
    <source>
        <dbReference type="EMBL" id="KAK2078440.1"/>
    </source>
</evidence>
<dbReference type="PANTHER" id="PTHR12083:SF9">
    <property type="entry name" value="BIFUNCTIONAL POLYNUCLEOTIDE PHOSPHATASE_KINASE"/>
    <property type="match status" value="1"/>
</dbReference>
<dbReference type="GO" id="GO:0046404">
    <property type="term" value="F:ATP-dependent polydeoxyribonucleotide 5'-hydroxyl-kinase activity"/>
    <property type="evidence" value="ECO:0007669"/>
    <property type="project" value="TreeGrafter"/>
</dbReference>
<organism evidence="4 5">
    <name type="scientific">Prototheca wickerhamii</name>
    <dbReference type="NCBI Taxonomy" id="3111"/>
    <lineage>
        <taxon>Eukaryota</taxon>
        <taxon>Viridiplantae</taxon>
        <taxon>Chlorophyta</taxon>
        <taxon>core chlorophytes</taxon>
        <taxon>Trebouxiophyceae</taxon>
        <taxon>Chlorellales</taxon>
        <taxon>Chlorellaceae</taxon>
        <taxon>Prototheca</taxon>
    </lineage>
</organism>
<dbReference type="Pfam" id="PF14716">
    <property type="entry name" value="HHH_8"/>
    <property type="match status" value="1"/>
</dbReference>
<dbReference type="InterPro" id="IPR023214">
    <property type="entry name" value="HAD_sf"/>
</dbReference>
<dbReference type="AlphaFoldDB" id="A0AAD9IKQ1"/>
<dbReference type="GO" id="GO:0046403">
    <property type="term" value="F:polynucleotide 3'-phosphatase activity"/>
    <property type="evidence" value="ECO:0007669"/>
    <property type="project" value="TreeGrafter"/>
</dbReference>
<name>A0AAD9IKQ1_PROWI</name>
<evidence type="ECO:0000256" key="1">
    <source>
        <dbReference type="PROSITE-ProRule" id="PRU00325"/>
    </source>
</evidence>
<dbReference type="PROSITE" id="PS50966">
    <property type="entry name" value="ZF_SWIM"/>
    <property type="match status" value="1"/>
</dbReference>
<dbReference type="InterPro" id="IPR027421">
    <property type="entry name" value="DNA_pol_lamdba_lyase_dom_sf"/>
</dbReference>
<feature type="compositionally biased region" description="Basic and acidic residues" evidence="2">
    <location>
        <begin position="332"/>
        <end position="343"/>
    </location>
</feature>
<keyword evidence="5" id="KW-1185">Reference proteome</keyword>
<feature type="domain" description="SWIM-type" evidence="3">
    <location>
        <begin position="219"/>
        <end position="253"/>
    </location>
</feature>
<evidence type="ECO:0000259" key="3">
    <source>
        <dbReference type="PROSITE" id="PS50966"/>
    </source>
</evidence>
<proteinExistence type="predicted"/>
<dbReference type="InterPro" id="IPR010996">
    <property type="entry name" value="HHH_MUS81"/>
</dbReference>
<dbReference type="GO" id="GO:0003690">
    <property type="term" value="F:double-stranded DNA binding"/>
    <property type="evidence" value="ECO:0007669"/>
    <property type="project" value="TreeGrafter"/>
</dbReference>
<evidence type="ECO:0000256" key="2">
    <source>
        <dbReference type="SAM" id="MobiDB-lite"/>
    </source>
</evidence>
<feature type="compositionally biased region" description="Acidic residues" evidence="2">
    <location>
        <begin position="317"/>
        <end position="331"/>
    </location>
</feature>
<evidence type="ECO:0000313" key="5">
    <source>
        <dbReference type="Proteomes" id="UP001255856"/>
    </source>
</evidence>
<gene>
    <name evidence="4" type="ORF">QBZ16_003280</name>
</gene>
<dbReference type="InterPro" id="IPR007527">
    <property type="entry name" value="Znf_SWIM"/>
</dbReference>
<protein>
    <recommendedName>
        <fullName evidence="3">SWIM-type domain-containing protein</fullName>
    </recommendedName>
</protein>
<dbReference type="PANTHER" id="PTHR12083">
    <property type="entry name" value="BIFUNCTIONAL POLYNUCLEOTIDE PHOSPHATASE/KINASE"/>
    <property type="match status" value="1"/>
</dbReference>
<dbReference type="EMBL" id="JASFZW010000004">
    <property type="protein sequence ID" value="KAK2078440.1"/>
    <property type="molecule type" value="Genomic_DNA"/>
</dbReference>
<accession>A0AAD9IKQ1</accession>
<sequence length="599" mass="65722">MAMIVRSEECQWHLVAFGLAANDDAATIQAWLEGQRVRQLWRLEYHRAKVDREELDAALTRLMDTPSFKGNDLDAQEREAIEAIEETWVSLNTAPFWNEGFRQRWIKGFPPRMWLTALQAGAQSDAARAAYRDAARRDQMMEGLANAADFVSRVDLLAVVLGRYAAYVAEVDKLGHFKRCPSRAGRAGVLRAIKAAEDIPESHVHAPERGERHWLPNGKPCRVDPADALGCTCPQAGRGKVCKHIIKVLKIKEPGLTDELIVLHLGVAWGSLEGTVDAMLRAMRSLEEPLAPAPRPGAALAAAAAVELPARSPKQEQEEESLLEEEEDLEHEELSKSEPHSMDPPEYNELVRALVRLRRTYGSFQAAAYEADLEQLRTWFYAHHTSDGTLVHVKSKARFAVDADDWKFFNKHVPSKIQELVEDGFQIVIFSYVGGIKSALQGAGSNKTRARVDNVVKALAGKGDAVPVQFAEKAGIAFKTPEDVFGEGEAKKEVVFEGSSGKNDKLADAFQELTDHFRKLGDAFKANAFAKVQKILAGWPTPIASSKDLKGVAGVGKGSAAKIDEFLETGKFAVLEEAGDGAAVPKSKATEEAAPFLSL</sequence>
<dbReference type="GO" id="GO:0008270">
    <property type="term" value="F:zinc ion binding"/>
    <property type="evidence" value="ECO:0007669"/>
    <property type="project" value="UniProtKB-KW"/>
</dbReference>
<dbReference type="SUPFAM" id="SSF56784">
    <property type="entry name" value="HAD-like"/>
    <property type="match status" value="1"/>
</dbReference>
<keyword evidence="1" id="KW-0862">Zinc</keyword>
<dbReference type="GO" id="GO:0006281">
    <property type="term" value="P:DNA repair"/>
    <property type="evidence" value="ECO:0007669"/>
    <property type="project" value="TreeGrafter"/>
</dbReference>
<dbReference type="InterPro" id="IPR013954">
    <property type="entry name" value="PNK3P"/>
</dbReference>
<dbReference type="Proteomes" id="UP001255856">
    <property type="component" value="Unassembled WGS sequence"/>
</dbReference>
<dbReference type="Gene3D" id="1.10.150.110">
    <property type="entry name" value="DNA polymerase beta, N-terminal domain-like"/>
    <property type="match status" value="1"/>
</dbReference>
<dbReference type="InterPro" id="IPR036412">
    <property type="entry name" value="HAD-like_sf"/>
</dbReference>
<dbReference type="Gene3D" id="3.40.50.1000">
    <property type="entry name" value="HAD superfamily/HAD-like"/>
    <property type="match status" value="1"/>
</dbReference>
<keyword evidence="1" id="KW-0863">Zinc-finger</keyword>
<dbReference type="Pfam" id="PF08645">
    <property type="entry name" value="PNK3P"/>
    <property type="match status" value="1"/>
</dbReference>